<evidence type="ECO:0000259" key="2">
    <source>
        <dbReference type="SMART" id="SM01321"/>
    </source>
</evidence>
<sequence length="260" mass="29573">MAPRLARLVVAHTPHHIVQRGHSRQAIFAEPEDYQSYLSDLREKTMELGVQVHAYCLMTNHVHLMLTPSEETKAIARVMQETGRRATRRWNQRCRRSGTLWESRYKSSVVQTETYLLACCRYIELNPVRARMVARAEDYPWSSYRSRMGISDMGVLALHPVYQAMGASDSERRAAYRSYVESAVAAEELERIRHAAQSGNPLATEEYCSDLEAALQRQVSSRGRGRPAKMQSDSGVSRGETALKRSRPDSSMQTQHDDSL</sequence>
<dbReference type="RefSeq" id="WP_276242226.1">
    <property type="nucleotide sequence ID" value="NZ_CP154792.1"/>
</dbReference>
<feature type="region of interest" description="Disordered" evidence="1">
    <location>
        <begin position="216"/>
        <end position="260"/>
    </location>
</feature>
<dbReference type="PANTHER" id="PTHR34322">
    <property type="entry name" value="TRANSPOSASE, Y1_TNP DOMAIN-CONTAINING"/>
    <property type="match status" value="1"/>
</dbReference>
<evidence type="ECO:0000256" key="1">
    <source>
        <dbReference type="SAM" id="MobiDB-lite"/>
    </source>
</evidence>
<dbReference type="EMBL" id="CP154792">
    <property type="protein sequence ID" value="XAN19172.1"/>
    <property type="molecule type" value="Genomic_DNA"/>
</dbReference>
<dbReference type="Gene3D" id="3.30.70.1290">
    <property type="entry name" value="Transposase IS200-like"/>
    <property type="match status" value="1"/>
</dbReference>
<dbReference type="PANTHER" id="PTHR34322:SF2">
    <property type="entry name" value="TRANSPOSASE IS200-LIKE DOMAIN-CONTAINING PROTEIN"/>
    <property type="match status" value="1"/>
</dbReference>
<dbReference type="InterPro" id="IPR002686">
    <property type="entry name" value="Transposase_17"/>
</dbReference>
<reference evidence="3 4" key="1">
    <citation type="submission" date="2024-05" db="EMBL/GenBank/DDBJ databases">
        <title>Achromobacter denitrificans. BP1, complete genome.</title>
        <authorList>
            <person name="Zhang B."/>
        </authorList>
    </citation>
    <scope>NUCLEOTIDE SEQUENCE [LARGE SCALE GENOMIC DNA]</scope>
    <source>
        <strain evidence="3 4">BP1</strain>
    </source>
</reference>
<dbReference type="InterPro" id="IPR036515">
    <property type="entry name" value="Transposase_17_sf"/>
</dbReference>
<gene>
    <name evidence="3" type="ORF">AAIK43_14325</name>
</gene>
<dbReference type="SUPFAM" id="SSF143422">
    <property type="entry name" value="Transposase IS200-like"/>
    <property type="match status" value="1"/>
</dbReference>
<dbReference type="SMART" id="SM01321">
    <property type="entry name" value="Y1_Tnp"/>
    <property type="match status" value="1"/>
</dbReference>
<name>A0ABZ3GAV0_ACHDE</name>
<feature type="domain" description="Transposase IS200-like" evidence="2">
    <location>
        <begin position="10"/>
        <end position="126"/>
    </location>
</feature>
<evidence type="ECO:0000313" key="3">
    <source>
        <dbReference type="EMBL" id="XAN19172.1"/>
    </source>
</evidence>
<dbReference type="NCBIfam" id="NF047646">
    <property type="entry name" value="REP_Tyr_transpos"/>
    <property type="match status" value="1"/>
</dbReference>
<proteinExistence type="predicted"/>
<keyword evidence="4" id="KW-1185">Reference proteome</keyword>
<dbReference type="Proteomes" id="UP001446337">
    <property type="component" value="Chromosome"/>
</dbReference>
<accession>A0ABZ3GAV0</accession>
<organism evidence="3 4">
    <name type="scientific">Achromobacter denitrificans</name>
    <name type="common">Alcaligenes denitrificans</name>
    <dbReference type="NCBI Taxonomy" id="32002"/>
    <lineage>
        <taxon>Bacteria</taxon>
        <taxon>Pseudomonadati</taxon>
        <taxon>Pseudomonadota</taxon>
        <taxon>Betaproteobacteria</taxon>
        <taxon>Burkholderiales</taxon>
        <taxon>Alcaligenaceae</taxon>
        <taxon>Achromobacter</taxon>
    </lineage>
</organism>
<protein>
    <submittedName>
        <fullName evidence="3">Transposase</fullName>
    </submittedName>
</protein>
<dbReference type="Pfam" id="PF01797">
    <property type="entry name" value="Y1_Tnp"/>
    <property type="match status" value="1"/>
</dbReference>
<evidence type="ECO:0000313" key="4">
    <source>
        <dbReference type="Proteomes" id="UP001446337"/>
    </source>
</evidence>